<keyword evidence="7 8" id="KW-0472">Membrane</keyword>
<evidence type="ECO:0000256" key="2">
    <source>
        <dbReference type="ARBA" id="ARBA00007520"/>
    </source>
</evidence>
<evidence type="ECO:0000256" key="6">
    <source>
        <dbReference type="ARBA" id="ARBA00022989"/>
    </source>
</evidence>
<proteinExistence type="inferred from homology"/>
<evidence type="ECO:0000313" key="10">
    <source>
        <dbReference type="EMBL" id="GAA0494075.1"/>
    </source>
</evidence>
<dbReference type="PANTHER" id="PTHR43124:SF3">
    <property type="entry name" value="CHLORAMPHENICOL EFFLUX PUMP RV0191"/>
    <property type="match status" value="1"/>
</dbReference>
<gene>
    <name evidence="10" type="ORF">GCM10008986_20740</name>
</gene>
<feature type="transmembrane region" description="Helical" evidence="8">
    <location>
        <begin position="373"/>
        <end position="393"/>
    </location>
</feature>
<dbReference type="PROSITE" id="PS00217">
    <property type="entry name" value="SUGAR_TRANSPORT_2"/>
    <property type="match status" value="1"/>
</dbReference>
<sequence length="402" mass="43922">MEKQKWALFALASIPLMMTLGNSMFIPVLPTIEKELDISPFQSSLVITVYSVVAIPLIPIAGYLSDKFGRKKVMIPSLIITGLGGALAAFAAWKIDSPYMMILIGRFLQGIGAAGAFPVVIPTVGDLFKDKEDVTKGLGIIETSNTFGKVLSPILGALLAFLIWYAPFISVPVLSAISIVLLALFVHAPEQEQKEKKGTFRKYIQSIKKVFHYNGHWLTATFIIGCLNMLVLFGFLFHLSEQLELRFEIEGVMKGVLLAVPLLVLCTASFFTGKKVGENKKAMKWVILIGNAGAAVGLFFIRTDMNVTWTLILLSVTGLGIGLSLPCLDALITEGIKKDIRGTITSLYSSMRFIGVALGPPIIAMMMDSLSSYIYWLLGGLSILAAVATFFWIRPDEEEQKG</sequence>
<dbReference type="Pfam" id="PF07690">
    <property type="entry name" value="MFS_1"/>
    <property type="match status" value="1"/>
</dbReference>
<dbReference type="CDD" id="cd17474">
    <property type="entry name" value="MFS_YfmO_like"/>
    <property type="match status" value="1"/>
</dbReference>
<dbReference type="EMBL" id="BAAADO010000004">
    <property type="protein sequence ID" value="GAA0494075.1"/>
    <property type="molecule type" value="Genomic_DNA"/>
</dbReference>
<reference evidence="10 11" key="1">
    <citation type="journal article" date="2019" name="Int. J. Syst. Evol. Microbiol.">
        <title>The Global Catalogue of Microorganisms (GCM) 10K type strain sequencing project: providing services to taxonomists for standard genome sequencing and annotation.</title>
        <authorList>
            <consortium name="The Broad Institute Genomics Platform"/>
            <consortium name="The Broad Institute Genome Sequencing Center for Infectious Disease"/>
            <person name="Wu L."/>
            <person name="Ma J."/>
        </authorList>
    </citation>
    <scope>NUCLEOTIDE SEQUENCE [LARGE SCALE GENOMIC DNA]</scope>
    <source>
        <strain evidence="10 11">JCM 12389</strain>
    </source>
</reference>
<dbReference type="PRINTS" id="PR01035">
    <property type="entry name" value="TCRTETA"/>
</dbReference>
<evidence type="ECO:0000256" key="3">
    <source>
        <dbReference type="ARBA" id="ARBA00022448"/>
    </source>
</evidence>
<feature type="transmembrane region" description="Helical" evidence="8">
    <location>
        <begin position="210"/>
        <end position="236"/>
    </location>
</feature>
<evidence type="ECO:0000256" key="8">
    <source>
        <dbReference type="SAM" id="Phobius"/>
    </source>
</evidence>
<evidence type="ECO:0000313" key="11">
    <source>
        <dbReference type="Proteomes" id="UP001500880"/>
    </source>
</evidence>
<dbReference type="SUPFAM" id="SSF103473">
    <property type="entry name" value="MFS general substrate transporter"/>
    <property type="match status" value="1"/>
</dbReference>
<dbReference type="PROSITE" id="PS50850">
    <property type="entry name" value="MFS"/>
    <property type="match status" value="1"/>
</dbReference>
<comment type="similarity">
    <text evidence="2">Belongs to the major facilitator superfamily. TCR/Tet family.</text>
</comment>
<evidence type="ECO:0000256" key="7">
    <source>
        <dbReference type="ARBA" id="ARBA00023136"/>
    </source>
</evidence>
<organism evidence="10 11">
    <name type="scientific">Salinibacillus aidingensis</name>
    <dbReference type="NCBI Taxonomy" id="237684"/>
    <lineage>
        <taxon>Bacteria</taxon>
        <taxon>Bacillati</taxon>
        <taxon>Bacillota</taxon>
        <taxon>Bacilli</taxon>
        <taxon>Bacillales</taxon>
        <taxon>Bacillaceae</taxon>
        <taxon>Salinibacillus</taxon>
    </lineage>
</organism>
<feature type="transmembrane region" description="Helical" evidence="8">
    <location>
        <begin position="146"/>
        <end position="165"/>
    </location>
</feature>
<dbReference type="InterPro" id="IPR005829">
    <property type="entry name" value="Sugar_transporter_CS"/>
</dbReference>
<dbReference type="InterPro" id="IPR020846">
    <property type="entry name" value="MFS_dom"/>
</dbReference>
<keyword evidence="11" id="KW-1185">Reference proteome</keyword>
<keyword evidence="3" id="KW-0813">Transport</keyword>
<comment type="subcellular location">
    <subcellularLocation>
        <location evidence="1">Cell membrane</location>
        <topology evidence="1">Multi-pass membrane protein</topology>
    </subcellularLocation>
</comment>
<feature type="domain" description="Major facilitator superfamily (MFS) profile" evidence="9">
    <location>
        <begin position="7"/>
        <end position="397"/>
    </location>
</feature>
<keyword evidence="4" id="KW-1003">Cell membrane</keyword>
<feature type="transmembrane region" description="Helical" evidence="8">
    <location>
        <begin position="285"/>
        <end position="301"/>
    </location>
</feature>
<dbReference type="PROSITE" id="PS00216">
    <property type="entry name" value="SUGAR_TRANSPORT_1"/>
    <property type="match status" value="1"/>
</dbReference>
<evidence type="ECO:0000256" key="5">
    <source>
        <dbReference type="ARBA" id="ARBA00022692"/>
    </source>
</evidence>
<feature type="transmembrane region" description="Helical" evidence="8">
    <location>
        <begin position="307"/>
        <end position="332"/>
    </location>
</feature>
<dbReference type="Gene3D" id="1.20.1250.20">
    <property type="entry name" value="MFS general substrate transporter like domains"/>
    <property type="match status" value="1"/>
</dbReference>
<dbReference type="InterPro" id="IPR036259">
    <property type="entry name" value="MFS_trans_sf"/>
</dbReference>
<dbReference type="InterPro" id="IPR001958">
    <property type="entry name" value="Tet-R_TetA/multi-R_MdtG-like"/>
</dbReference>
<feature type="transmembrane region" description="Helical" evidence="8">
    <location>
        <begin position="41"/>
        <end position="61"/>
    </location>
</feature>
<name>A0ABN1BBE2_9BACI</name>
<accession>A0ABN1BBE2</accession>
<keyword evidence="5 8" id="KW-0812">Transmembrane</keyword>
<feature type="transmembrane region" description="Helical" evidence="8">
    <location>
        <begin position="344"/>
        <end position="367"/>
    </location>
</feature>
<feature type="transmembrane region" description="Helical" evidence="8">
    <location>
        <begin position="256"/>
        <end position="273"/>
    </location>
</feature>
<feature type="transmembrane region" description="Helical" evidence="8">
    <location>
        <begin position="7"/>
        <end position="29"/>
    </location>
</feature>
<dbReference type="Proteomes" id="UP001500880">
    <property type="component" value="Unassembled WGS sequence"/>
</dbReference>
<protein>
    <submittedName>
        <fullName evidence="10">MFS transporter</fullName>
    </submittedName>
</protein>
<evidence type="ECO:0000256" key="1">
    <source>
        <dbReference type="ARBA" id="ARBA00004651"/>
    </source>
</evidence>
<feature type="transmembrane region" description="Helical" evidence="8">
    <location>
        <begin position="99"/>
        <end position="125"/>
    </location>
</feature>
<keyword evidence="6 8" id="KW-1133">Transmembrane helix</keyword>
<dbReference type="InterPro" id="IPR011701">
    <property type="entry name" value="MFS"/>
</dbReference>
<feature type="transmembrane region" description="Helical" evidence="8">
    <location>
        <begin position="73"/>
        <end position="93"/>
    </location>
</feature>
<feature type="transmembrane region" description="Helical" evidence="8">
    <location>
        <begin position="171"/>
        <end position="189"/>
    </location>
</feature>
<comment type="caution">
    <text evidence="10">The sequence shown here is derived from an EMBL/GenBank/DDBJ whole genome shotgun (WGS) entry which is preliminary data.</text>
</comment>
<evidence type="ECO:0000256" key="4">
    <source>
        <dbReference type="ARBA" id="ARBA00022475"/>
    </source>
</evidence>
<dbReference type="RefSeq" id="WP_343840612.1">
    <property type="nucleotide sequence ID" value="NZ_BAAADO010000004.1"/>
</dbReference>
<dbReference type="PANTHER" id="PTHR43124">
    <property type="entry name" value="PURINE EFFLUX PUMP PBUE"/>
    <property type="match status" value="1"/>
</dbReference>
<dbReference type="InterPro" id="IPR050189">
    <property type="entry name" value="MFS_Efflux_Transporters"/>
</dbReference>
<evidence type="ECO:0000259" key="9">
    <source>
        <dbReference type="PROSITE" id="PS50850"/>
    </source>
</evidence>